<dbReference type="EMBL" id="CAICTM010000253">
    <property type="protein sequence ID" value="CAB9506104.1"/>
    <property type="molecule type" value="Genomic_DNA"/>
</dbReference>
<reference evidence="3" key="1">
    <citation type="submission" date="2020-06" db="EMBL/GenBank/DDBJ databases">
        <authorList>
            <consortium name="Plant Systems Biology data submission"/>
        </authorList>
    </citation>
    <scope>NUCLEOTIDE SEQUENCE</scope>
    <source>
        <strain evidence="3">D6</strain>
    </source>
</reference>
<evidence type="ECO:0000256" key="1">
    <source>
        <dbReference type="SAM" id="MobiDB-lite"/>
    </source>
</evidence>
<gene>
    <name evidence="3" type="ORF">SEMRO_254_G100120.1</name>
</gene>
<keyword evidence="2" id="KW-1133">Transmembrane helix</keyword>
<keyword evidence="2" id="KW-0472">Membrane</keyword>
<accession>A0A9N8DUB5</accession>
<comment type="caution">
    <text evidence="3">The sequence shown here is derived from an EMBL/GenBank/DDBJ whole genome shotgun (WGS) entry which is preliminary data.</text>
</comment>
<dbReference type="Proteomes" id="UP001153069">
    <property type="component" value="Unassembled WGS sequence"/>
</dbReference>
<protein>
    <recommendedName>
        <fullName evidence="5">SMODS and SLOG-associating 2TM effector domain-containing protein</fullName>
    </recommendedName>
</protein>
<feature type="compositionally biased region" description="Low complexity" evidence="1">
    <location>
        <begin position="667"/>
        <end position="684"/>
    </location>
</feature>
<organism evidence="3 4">
    <name type="scientific">Seminavis robusta</name>
    <dbReference type="NCBI Taxonomy" id="568900"/>
    <lineage>
        <taxon>Eukaryota</taxon>
        <taxon>Sar</taxon>
        <taxon>Stramenopiles</taxon>
        <taxon>Ochrophyta</taxon>
        <taxon>Bacillariophyta</taxon>
        <taxon>Bacillariophyceae</taxon>
        <taxon>Bacillariophycidae</taxon>
        <taxon>Naviculales</taxon>
        <taxon>Naviculaceae</taxon>
        <taxon>Seminavis</taxon>
    </lineage>
</organism>
<feature type="region of interest" description="Disordered" evidence="1">
    <location>
        <begin position="156"/>
        <end position="176"/>
    </location>
</feature>
<evidence type="ECO:0000313" key="4">
    <source>
        <dbReference type="Proteomes" id="UP001153069"/>
    </source>
</evidence>
<name>A0A9N8DUB5_9STRA</name>
<sequence length="855" mass="94937">MVKSRKTTLNKARPLPDRYTLKATNTAHGAKVSRRFTTVKTTDQDAAAIANQLENATESPPSQHGSTGFVSKRIIFPHLTRLQYGILRYRDISESPTSVITSIFPGTQQDRRFVFVPAGYSNSDKCLQEILMALQLNKGLPPLVIVTAATEGAVEETVDEDAEAGTGPDDGTNQKTKQVLLGNPISDDLDLSEEEERELLREKTQEILRSTVELCGETGAWLLPHRPRRVNGAAEVLCSTISSTSSGEDQPVLGKNPTVILGMIGLDHNDEENGFAQLIQTNMVPFGTEVEQVAIVNYDRNVRDNLPCPELTHLLLFERRQEMRDFRERLLSQTPDVFMAFGSTTPYAKKCLFATLVDESPVALITHTSSEIDHMSWMLRHADSELRKIDVGAKEPPEKGTATFAVSSDPTEYETLPLQPFADLANVDRELAEYLPVWPAAHRDERVVLADPRRVGGLRFQRQLLRAVNAAFYVPEARAVALRESSELLVSIQEAACHQNRVTEIYHLAMVLATLAAIVASVMYAKIFGEDPAPSWDNRNPRQIALFLVTLAVPFSIAYLKRLYDGSSQQWSDVQRSSAELESTIFEFRARPRTFGQTTGQAGGQEPLDAFIGRVLDIQSRASQFLAPEDGGKTSKEPGDCAAESPVSETVLDSADQDIEAPPPTESSPLLPAAPSPSLEDLALNGSTNKWTKKPHYKDDTVVETYEDEFQETPGASNGTQNDCATLLTIIDYIDCRVLAARQQKRDELDKLEKRNKIIEVIIKLVLGSTSLLALLSEQWFIPIVLGVSTAFFASQDFRKYRSRMDQGQAMIRKLDELLSWWDALDVEDKILPINEDRLVESAESILVAEVAYTY</sequence>
<feature type="transmembrane region" description="Helical" evidence="2">
    <location>
        <begin position="758"/>
        <end position="774"/>
    </location>
</feature>
<feature type="compositionally biased region" description="Basic and acidic residues" evidence="1">
    <location>
        <begin position="630"/>
        <end position="639"/>
    </location>
</feature>
<keyword evidence="4" id="KW-1185">Reference proteome</keyword>
<feature type="region of interest" description="Disordered" evidence="1">
    <location>
        <begin position="625"/>
        <end position="696"/>
    </location>
</feature>
<dbReference type="AlphaFoldDB" id="A0A9N8DUB5"/>
<feature type="transmembrane region" description="Helical" evidence="2">
    <location>
        <begin position="544"/>
        <end position="560"/>
    </location>
</feature>
<evidence type="ECO:0008006" key="5">
    <source>
        <dbReference type="Google" id="ProtNLM"/>
    </source>
</evidence>
<proteinExistence type="predicted"/>
<evidence type="ECO:0000256" key="2">
    <source>
        <dbReference type="SAM" id="Phobius"/>
    </source>
</evidence>
<feature type="transmembrane region" description="Helical" evidence="2">
    <location>
        <begin position="505"/>
        <end position="524"/>
    </location>
</feature>
<evidence type="ECO:0000313" key="3">
    <source>
        <dbReference type="EMBL" id="CAB9506104.1"/>
    </source>
</evidence>
<keyword evidence="2" id="KW-0812">Transmembrane</keyword>